<sequence length="70" mass="7846">MRSLPEALFETKNIVRKVGKRNPLGSTLLDGKKMSKLTLSLTGRTSKGLTLHYSEPQRIHSCLPIHFISL</sequence>
<name>A0A101M2X8_PICGL</name>
<comment type="caution">
    <text evidence="1">The sequence shown here is derived from an EMBL/GenBank/DDBJ whole genome shotgun (WGS) entry which is preliminary data.</text>
</comment>
<reference evidence="1" key="1">
    <citation type="journal article" date="2015" name="Genome Biol. Evol.">
        <title>Organellar Genomes of White Spruce (Picea glauca): Assembly and Annotation.</title>
        <authorList>
            <person name="Jackman S.D."/>
            <person name="Warren R.L."/>
            <person name="Gibb E.A."/>
            <person name="Vandervalk B.P."/>
            <person name="Mohamadi H."/>
            <person name="Chu J."/>
            <person name="Raymond A."/>
            <person name="Pleasance S."/>
            <person name="Coope R."/>
            <person name="Wildung M.R."/>
            <person name="Ritland C.E."/>
            <person name="Bousquet J."/>
            <person name="Jones S.J."/>
            <person name="Bohlmann J."/>
            <person name="Birol I."/>
        </authorList>
    </citation>
    <scope>NUCLEOTIDE SEQUENCE [LARGE SCALE GENOMIC DNA]</scope>
    <source>
        <tissue evidence="1">Flushing bud</tissue>
    </source>
</reference>
<dbReference type="AlphaFoldDB" id="A0A101M2X8"/>
<organism evidence="1">
    <name type="scientific">Picea glauca</name>
    <name type="common">White spruce</name>
    <name type="synonym">Pinus glauca</name>
    <dbReference type="NCBI Taxonomy" id="3330"/>
    <lineage>
        <taxon>Eukaryota</taxon>
        <taxon>Viridiplantae</taxon>
        <taxon>Streptophyta</taxon>
        <taxon>Embryophyta</taxon>
        <taxon>Tracheophyta</taxon>
        <taxon>Spermatophyta</taxon>
        <taxon>Pinopsida</taxon>
        <taxon>Pinidae</taxon>
        <taxon>Conifers I</taxon>
        <taxon>Pinales</taxon>
        <taxon>Pinaceae</taxon>
        <taxon>Picea</taxon>
    </lineage>
</organism>
<geneLocation type="mitochondrion" evidence="1"/>
<evidence type="ECO:0000313" key="1">
    <source>
        <dbReference type="EMBL" id="KUM49917.1"/>
    </source>
</evidence>
<dbReference type="EMBL" id="LKAM01000002">
    <property type="protein sequence ID" value="KUM49917.1"/>
    <property type="molecule type" value="Genomic_DNA"/>
</dbReference>
<keyword evidence="1" id="KW-0496">Mitochondrion</keyword>
<protein>
    <submittedName>
        <fullName evidence="1">Uncharacterized protein</fullName>
    </submittedName>
</protein>
<proteinExistence type="predicted"/>
<gene>
    <name evidence="1" type="ORF">ABT39_MTgene3144</name>
</gene>
<accession>A0A101M2X8</accession>